<dbReference type="Proteomes" id="UP000077755">
    <property type="component" value="Chromosome 9"/>
</dbReference>
<dbReference type="Gene3D" id="3.40.50.300">
    <property type="entry name" value="P-loop containing nucleotide triphosphate hydrolases"/>
    <property type="match status" value="1"/>
</dbReference>
<dbReference type="InterPro" id="IPR053057">
    <property type="entry name" value="XLG_GTP-binding"/>
</dbReference>
<dbReference type="CDD" id="cd00066">
    <property type="entry name" value="G-alpha"/>
    <property type="match status" value="1"/>
</dbReference>
<reference evidence="7" key="1">
    <citation type="journal article" date="2016" name="Nat. Genet.">
        <title>A high-quality carrot genome assembly provides new insights into carotenoid accumulation and asterid genome evolution.</title>
        <authorList>
            <person name="Iorizzo M."/>
            <person name="Ellison S."/>
            <person name="Senalik D."/>
            <person name="Zeng P."/>
            <person name="Satapoomin P."/>
            <person name="Huang J."/>
            <person name="Bowman M."/>
            <person name="Iovene M."/>
            <person name="Sanseverino W."/>
            <person name="Cavagnaro P."/>
            <person name="Yildiz M."/>
            <person name="Macko-Podgorni A."/>
            <person name="Moranska E."/>
            <person name="Grzebelus E."/>
            <person name="Grzebelus D."/>
            <person name="Ashrafi H."/>
            <person name="Zheng Z."/>
            <person name="Cheng S."/>
            <person name="Spooner D."/>
            <person name="Van Deynze A."/>
            <person name="Simon P."/>
        </authorList>
    </citation>
    <scope>NUCLEOTIDE SEQUENCE</scope>
    <source>
        <tissue evidence="7">Leaf</tissue>
    </source>
</reference>
<accession>A0AAF0XTE4</accession>
<dbReference type="GO" id="GO:0005525">
    <property type="term" value="F:GTP binding"/>
    <property type="evidence" value="ECO:0007669"/>
    <property type="project" value="UniProtKB-KW"/>
</dbReference>
<dbReference type="SUPFAM" id="SSF52540">
    <property type="entry name" value="P-loop containing nucleoside triphosphate hydrolases"/>
    <property type="match status" value="1"/>
</dbReference>
<dbReference type="Pfam" id="PF00503">
    <property type="entry name" value="G-alpha"/>
    <property type="match status" value="1"/>
</dbReference>
<dbReference type="GO" id="GO:0046872">
    <property type="term" value="F:metal ion binding"/>
    <property type="evidence" value="ECO:0007669"/>
    <property type="project" value="UniProtKB-KW"/>
</dbReference>
<keyword evidence="2 5" id="KW-0547">Nucleotide-binding</keyword>
<keyword evidence="1 6" id="KW-0479">Metal-binding</keyword>
<dbReference type="InterPro" id="IPR001019">
    <property type="entry name" value="Gprotein_alpha_su"/>
</dbReference>
<name>A0AAF0XTE4_DAUCS</name>
<dbReference type="FunFam" id="3.40.50.300:FF:000692">
    <property type="entry name" value="Guanine nucleotide-binding protein subunit alpha"/>
    <property type="match status" value="1"/>
</dbReference>
<keyword evidence="3 5" id="KW-0342">GTP-binding</keyword>
<dbReference type="PANTHER" id="PTHR36486:SF4">
    <property type="entry name" value="PH DOMAIN-CONTAINING PROTEIN"/>
    <property type="match status" value="1"/>
</dbReference>
<keyword evidence="4" id="KW-0807">Transducer</keyword>
<dbReference type="SMART" id="SM00275">
    <property type="entry name" value="G_alpha"/>
    <property type="match status" value="1"/>
</dbReference>
<dbReference type="EMBL" id="CP093351">
    <property type="protein sequence ID" value="WOH13815.1"/>
    <property type="molecule type" value="Genomic_DNA"/>
</dbReference>
<feature type="binding site" evidence="5">
    <location>
        <begin position="747"/>
        <end position="750"/>
    </location>
    <ligand>
        <name>GTP</name>
        <dbReference type="ChEBI" id="CHEBI:37565"/>
    </ligand>
</feature>
<proteinExistence type="predicted"/>
<dbReference type="PROSITE" id="PS51882">
    <property type="entry name" value="G_ALPHA"/>
    <property type="match status" value="1"/>
</dbReference>
<organism evidence="7 8">
    <name type="scientific">Daucus carota subsp. sativus</name>
    <name type="common">Carrot</name>
    <dbReference type="NCBI Taxonomy" id="79200"/>
    <lineage>
        <taxon>Eukaryota</taxon>
        <taxon>Viridiplantae</taxon>
        <taxon>Streptophyta</taxon>
        <taxon>Embryophyta</taxon>
        <taxon>Tracheophyta</taxon>
        <taxon>Spermatophyta</taxon>
        <taxon>Magnoliopsida</taxon>
        <taxon>eudicotyledons</taxon>
        <taxon>Gunneridae</taxon>
        <taxon>Pentapetalae</taxon>
        <taxon>asterids</taxon>
        <taxon>campanulids</taxon>
        <taxon>Apiales</taxon>
        <taxon>Apiaceae</taxon>
        <taxon>Apioideae</taxon>
        <taxon>Scandiceae</taxon>
        <taxon>Daucinae</taxon>
        <taxon>Daucus</taxon>
        <taxon>Daucus sect. Daucus</taxon>
    </lineage>
</organism>
<evidence type="ECO:0000256" key="1">
    <source>
        <dbReference type="ARBA" id="ARBA00022723"/>
    </source>
</evidence>
<evidence type="ECO:0000256" key="5">
    <source>
        <dbReference type="PIRSR" id="PIRSR601019-1"/>
    </source>
</evidence>
<reference evidence="7" key="2">
    <citation type="submission" date="2022-03" db="EMBL/GenBank/DDBJ databases">
        <title>Draft title - Genomic analysis of global carrot germplasm unveils the trajectory of domestication and the origin of high carotenoid orange carrot.</title>
        <authorList>
            <person name="Iorizzo M."/>
            <person name="Ellison S."/>
            <person name="Senalik D."/>
            <person name="Macko-Podgorni A."/>
            <person name="Grzebelus D."/>
            <person name="Bostan H."/>
            <person name="Rolling W."/>
            <person name="Curaba J."/>
            <person name="Simon P."/>
        </authorList>
    </citation>
    <scope>NUCLEOTIDE SEQUENCE</scope>
    <source>
        <tissue evidence="7">Leaf</tissue>
    </source>
</reference>
<dbReference type="InterPro" id="IPR027417">
    <property type="entry name" value="P-loop_NTPase"/>
</dbReference>
<evidence type="ECO:0000256" key="4">
    <source>
        <dbReference type="ARBA" id="ARBA00023224"/>
    </source>
</evidence>
<dbReference type="Gene3D" id="1.10.400.10">
    <property type="entry name" value="GI Alpha 1, domain 2-like"/>
    <property type="match status" value="1"/>
</dbReference>
<feature type="binding site" evidence="6">
    <location>
        <position position="472"/>
    </location>
    <ligand>
        <name>Mg(2+)</name>
        <dbReference type="ChEBI" id="CHEBI:18420"/>
    </ligand>
</feature>
<dbReference type="GO" id="GO:0003924">
    <property type="term" value="F:GTPase activity"/>
    <property type="evidence" value="ECO:0007669"/>
    <property type="project" value="InterPro"/>
</dbReference>
<evidence type="ECO:0000313" key="7">
    <source>
        <dbReference type="EMBL" id="WOH13815.1"/>
    </source>
</evidence>
<evidence type="ECO:0000313" key="8">
    <source>
        <dbReference type="Proteomes" id="UP000077755"/>
    </source>
</evidence>
<feature type="binding site" evidence="6">
    <location>
        <position position="640"/>
    </location>
    <ligand>
        <name>Mg(2+)</name>
        <dbReference type="ChEBI" id="CHEBI:18420"/>
    </ligand>
</feature>
<dbReference type="PANTHER" id="PTHR36486">
    <property type="entry name" value="OS01G0977800 PROTEIN"/>
    <property type="match status" value="1"/>
</dbReference>
<evidence type="ECO:0000256" key="6">
    <source>
        <dbReference type="PIRSR" id="PIRSR601019-2"/>
    </source>
</evidence>
<dbReference type="FunFam" id="1.10.400.10:FF:000013">
    <property type="entry name" value="Extra-large guanine nucleotide-binding protein 2"/>
    <property type="match status" value="1"/>
</dbReference>
<dbReference type="SUPFAM" id="SSF47895">
    <property type="entry name" value="Transducin (alpha subunit), insertion domain"/>
    <property type="match status" value="1"/>
</dbReference>
<dbReference type="AlphaFoldDB" id="A0AAF0XTE4"/>
<protein>
    <submittedName>
        <fullName evidence="7">Uncharacterized protein</fullName>
    </submittedName>
</protein>
<dbReference type="GO" id="GO:0007186">
    <property type="term" value="P:G protein-coupled receptor signaling pathway"/>
    <property type="evidence" value="ECO:0007669"/>
    <property type="project" value="InterPro"/>
</dbReference>
<evidence type="ECO:0000256" key="2">
    <source>
        <dbReference type="ARBA" id="ARBA00022741"/>
    </source>
</evidence>
<sequence length="865" mass="97935">MASVFKRFVPEKRLGSDVDDEYNSEYSFATEYTGPLVSYDVPCVAPVHVDRIPIAASIATPDRTKNMALPVVQPVARVDSGKLSKKSKKGLLGDASSMSVTHSNELDVARVLDVSKRHRTDFRVVNVLDTSGELEFLETEECIHRNLNRCASSGTLGFSGSHETSCELSESSGMESLHEDKYNGASFKGHEQEAVKCTVRKGSCHRCLVKIRFREKEVCIVCSAKYCSSCVLRAMGSMPEGRKCITCIGCRIDESKRSTLGKSSRMLRRLLTDSRAKEIMSHEISCAVNQIPPELVIVNGKPLCHEELVQLLGCPNPPRKLKPRKYWYDKQSGLWGMEGEKPCQIITPQLAVGDPIMKNASNGNTNILVNNREITKPELWIMQFAGIRCEGQPHFWCSADGSFQEEGHGNVKERIWFKPKIKLLCSVLSLPIPPESANSDQGKVDDKVVFSTQKRNEPYKLLMVGYEKSGTSTIFKQAKLLYKIPFTEDERQNMKNIIQSNLYRYIGILLEAREQFEEETLNEMRMKFINQPGLSDINQIDKANIYSIGPRLRGFSDWLLQIIMSGNLTAVFPASTREYAPYVEELWKDKAFQATLDRRNEIQTLPRVANYFLNRAVEISSMYYEPSDMDILYAEGIAASNGIASMDFSFSKSKKDSILDSNDEDDPLISYQLMRVHSSNLGKNCKWMEMFEDMDLIIYCVSLTDYDEYCSDINGVSTNRMMESKKLFETIVTHPICSHKNFLLVLNKYDLLEEKIEQVPLTRCEWFRDFNPLISGQQSSRSSSSKNPVATLAQSAFHYIAGKFKRQFQSLTGNKLYVFRVTGLESDSVDEAIKYATEILKWENEKPNFSMNDWSSGSIEATTTT</sequence>
<dbReference type="GO" id="GO:0031683">
    <property type="term" value="F:G-protein beta/gamma-subunit complex binding"/>
    <property type="evidence" value="ECO:0007669"/>
    <property type="project" value="InterPro"/>
</dbReference>
<keyword evidence="6" id="KW-0460">Magnesium</keyword>
<gene>
    <name evidence="7" type="ORF">DCAR_0933326</name>
</gene>
<keyword evidence="8" id="KW-1185">Reference proteome</keyword>
<dbReference type="PRINTS" id="PR00318">
    <property type="entry name" value="GPROTEINA"/>
</dbReference>
<evidence type="ECO:0000256" key="3">
    <source>
        <dbReference type="ARBA" id="ARBA00023134"/>
    </source>
</evidence>
<dbReference type="InterPro" id="IPR011025">
    <property type="entry name" value="GproteinA_insert"/>
</dbReference>